<name>A0ABV3QG58_9GAMM</name>
<dbReference type="RefSeq" id="WP_367854193.1">
    <property type="nucleotide sequence ID" value="NZ_JBFOHK010000002.1"/>
</dbReference>
<keyword evidence="1" id="KW-1133">Transmembrane helix</keyword>
<evidence type="ECO:0000313" key="3">
    <source>
        <dbReference type="Proteomes" id="UP001556220"/>
    </source>
</evidence>
<keyword evidence="1" id="KW-0472">Membrane</keyword>
<reference evidence="2 3" key="1">
    <citation type="submission" date="2024-06" db="EMBL/GenBank/DDBJ databases">
        <authorList>
            <person name="Woo H."/>
        </authorList>
    </citation>
    <scope>NUCLEOTIDE SEQUENCE [LARGE SCALE GENOMIC DNA]</scope>
    <source>
        <strain evidence="2 3">Si-c</strain>
    </source>
</reference>
<keyword evidence="1" id="KW-0812">Transmembrane</keyword>
<gene>
    <name evidence="2" type="ORF">ABQJ54_10245</name>
</gene>
<evidence type="ECO:0000256" key="1">
    <source>
        <dbReference type="SAM" id="Phobius"/>
    </source>
</evidence>
<proteinExistence type="predicted"/>
<keyword evidence="3" id="KW-1185">Reference proteome</keyword>
<feature type="transmembrane region" description="Helical" evidence="1">
    <location>
        <begin position="59"/>
        <end position="78"/>
    </location>
</feature>
<dbReference type="EMBL" id="JBFOHK010000002">
    <property type="protein sequence ID" value="MEW9572136.1"/>
    <property type="molecule type" value="Genomic_DNA"/>
</dbReference>
<accession>A0ABV3QG58</accession>
<dbReference type="Proteomes" id="UP001556220">
    <property type="component" value="Unassembled WGS sequence"/>
</dbReference>
<sequence length="87" mass="9125">MNFCALVLGMAGAALLYLASARQSLLAKPLHGSMRMLATVLLAAGVVAWIAAAGMGAGIAAALTCWMLVWVALPYLAWWRSAKVPPR</sequence>
<protein>
    <recommendedName>
        <fullName evidence="4">DUF3325 domain-containing protein</fullName>
    </recommendedName>
</protein>
<comment type="caution">
    <text evidence="2">The sequence shown here is derived from an EMBL/GenBank/DDBJ whole genome shotgun (WGS) entry which is preliminary data.</text>
</comment>
<evidence type="ECO:0008006" key="4">
    <source>
        <dbReference type="Google" id="ProtNLM"/>
    </source>
</evidence>
<feature type="transmembrane region" description="Helical" evidence="1">
    <location>
        <begin position="31"/>
        <end position="52"/>
    </location>
</feature>
<evidence type="ECO:0000313" key="2">
    <source>
        <dbReference type="EMBL" id="MEW9572136.1"/>
    </source>
</evidence>
<organism evidence="2 3">
    <name type="scientific">Rhodanobacter lycopersici</name>
    <dbReference type="NCBI Taxonomy" id="3162487"/>
    <lineage>
        <taxon>Bacteria</taxon>
        <taxon>Pseudomonadati</taxon>
        <taxon>Pseudomonadota</taxon>
        <taxon>Gammaproteobacteria</taxon>
        <taxon>Lysobacterales</taxon>
        <taxon>Rhodanobacteraceae</taxon>
        <taxon>Rhodanobacter</taxon>
    </lineage>
</organism>